<protein>
    <recommendedName>
        <fullName evidence="1">Phospholipase D-like domain-containing protein</fullName>
    </recommendedName>
</protein>
<dbReference type="EMBL" id="CP003495">
    <property type="protein sequence ID" value="AFY28448.1"/>
    <property type="molecule type" value="Genomic_DNA"/>
</dbReference>
<dbReference type="Proteomes" id="UP000010388">
    <property type="component" value="Chromosome"/>
</dbReference>
<accession>K9P657</accession>
<dbReference type="Gene3D" id="3.30.870.10">
    <property type="entry name" value="Endonuclease Chain A"/>
    <property type="match status" value="1"/>
</dbReference>
<gene>
    <name evidence="2" type="ordered locus">Cyagr_1272</name>
</gene>
<evidence type="ECO:0000259" key="1">
    <source>
        <dbReference type="Pfam" id="PF13091"/>
    </source>
</evidence>
<dbReference type="InterPro" id="IPR025202">
    <property type="entry name" value="PLD-like_dom"/>
</dbReference>
<feature type="domain" description="Phospholipase D-like" evidence="1">
    <location>
        <begin position="103"/>
        <end position="252"/>
    </location>
</feature>
<dbReference type="KEGG" id="cgc:Cyagr_1272"/>
<dbReference type="AlphaFoldDB" id="K9P657"/>
<dbReference type="eggNOG" id="COG1502">
    <property type="taxonomic scope" value="Bacteria"/>
</dbReference>
<dbReference type="Pfam" id="PF13091">
    <property type="entry name" value="PLDc_2"/>
    <property type="match status" value="1"/>
</dbReference>
<organism evidence="2 3">
    <name type="scientific">Cyanobium gracile (strain ATCC 27147 / PCC 6307)</name>
    <dbReference type="NCBI Taxonomy" id="292564"/>
    <lineage>
        <taxon>Bacteria</taxon>
        <taxon>Bacillati</taxon>
        <taxon>Cyanobacteriota</taxon>
        <taxon>Cyanophyceae</taxon>
        <taxon>Synechococcales</taxon>
        <taxon>Prochlorococcaceae</taxon>
        <taxon>Cyanobium</taxon>
    </lineage>
</organism>
<proteinExistence type="predicted"/>
<dbReference type="NCBIfam" id="NF038319">
    <property type="entry name" value="DISARM_DrmC_I"/>
    <property type="match status" value="1"/>
</dbReference>
<dbReference type="STRING" id="292564.Cyagr_1272"/>
<sequence length="261" mass="29662">MSLSLPAQTLRSVAASLRQLSYVPTSWQALLGGQSQQIREQLEPLLVEMVREGAHPKLLALVLERLADAQQERQRERDAWSFVWSGPEPLHARTADTFATVDQLIREARSSLIIATYNIGLSAGFRELLESIAERLADGRLQRVQLFFHPVQIEGRLGSDPLREIRRWFHTEVWPWPAKPLAYIDRRLLAGTSERCHQHAKVVVADAGTDRARALVTSANFSETAQRHNFEAGWLAREPWRANQVSDHLQQMVAEGFFLML</sequence>
<name>K9P657_CYAGP</name>
<dbReference type="InterPro" id="IPR047955">
    <property type="entry name" value="DrmC-like"/>
</dbReference>
<dbReference type="RefSeq" id="WP_015108901.1">
    <property type="nucleotide sequence ID" value="NC_019675.1"/>
</dbReference>
<dbReference type="HOGENOM" id="CLU_1064426_0_0_3"/>
<dbReference type="OrthoDB" id="5520578at2"/>
<evidence type="ECO:0000313" key="2">
    <source>
        <dbReference type="EMBL" id="AFY28448.1"/>
    </source>
</evidence>
<dbReference type="SUPFAM" id="SSF56024">
    <property type="entry name" value="Phospholipase D/nuclease"/>
    <property type="match status" value="1"/>
</dbReference>
<evidence type="ECO:0000313" key="3">
    <source>
        <dbReference type="Proteomes" id="UP000010388"/>
    </source>
</evidence>
<reference evidence="3" key="1">
    <citation type="journal article" date="2013" name="Proc. Natl. Acad. Sci. U.S.A.">
        <title>Improving the coverage of the cyanobacterial phylum using diversity-driven genome sequencing.</title>
        <authorList>
            <person name="Shih P.M."/>
            <person name="Wu D."/>
            <person name="Latifi A."/>
            <person name="Axen S.D."/>
            <person name="Fewer D.P."/>
            <person name="Talla E."/>
            <person name="Calteau A."/>
            <person name="Cai F."/>
            <person name="Tandeau de Marsac N."/>
            <person name="Rippka R."/>
            <person name="Herdman M."/>
            <person name="Sivonen K."/>
            <person name="Coursin T."/>
            <person name="Laurent T."/>
            <person name="Goodwin L."/>
            <person name="Nolan M."/>
            <person name="Davenport K.W."/>
            <person name="Han C.S."/>
            <person name="Rubin E.M."/>
            <person name="Eisen J.A."/>
            <person name="Woyke T."/>
            <person name="Gugger M."/>
            <person name="Kerfeld C.A."/>
        </authorList>
    </citation>
    <scope>NUCLEOTIDE SEQUENCE [LARGE SCALE GENOMIC DNA]</scope>
    <source>
        <strain evidence="3">ATCC 27147 / PCC 6307</strain>
    </source>
</reference>